<feature type="domain" description="M23ase beta-sheet core" evidence="3">
    <location>
        <begin position="279"/>
        <end position="372"/>
    </location>
</feature>
<dbReference type="PANTHER" id="PTHR21666">
    <property type="entry name" value="PEPTIDASE-RELATED"/>
    <property type="match status" value="1"/>
</dbReference>
<dbReference type="Proteomes" id="UP000662770">
    <property type="component" value="Chromosome"/>
</dbReference>
<evidence type="ECO:0000313" key="4">
    <source>
        <dbReference type="EMBL" id="QSX33722.1"/>
    </source>
</evidence>
<organism evidence="4 5">
    <name type="scientific">Shewanella avicenniae</name>
    <dbReference type="NCBI Taxonomy" id="2814294"/>
    <lineage>
        <taxon>Bacteria</taxon>
        <taxon>Pseudomonadati</taxon>
        <taxon>Pseudomonadota</taxon>
        <taxon>Gammaproteobacteria</taxon>
        <taxon>Alteromonadales</taxon>
        <taxon>Shewanellaceae</taxon>
        <taxon>Shewanella</taxon>
    </lineage>
</organism>
<dbReference type="CDD" id="cd12797">
    <property type="entry name" value="M23_peptidase"/>
    <property type="match status" value="1"/>
</dbReference>
<dbReference type="EMBL" id="CP071503">
    <property type="protein sequence ID" value="QSX33722.1"/>
    <property type="molecule type" value="Genomic_DNA"/>
</dbReference>
<dbReference type="InterPro" id="IPR011055">
    <property type="entry name" value="Dup_hybrid_motif"/>
</dbReference>
<reference evidence="4 5" key="1">
    <citation type="submission" date="2021-03" db="EMBL/GenBank/DDBJ databases">
        <title>Novel species identification of genus Shewanella.</title>
        <authorList>
            <person name="Liu G."/>
            <person name="Zhang Q."/>
        </authorList>
    </citation>
    <scope>NUCLEOTIDE SEQUENCE [LARGE SCALE GENOMIC DNA]</scope>
    <source>
        <strain evidence="4 5">FJAT-51800</strain>
    </source>
</reference>
<feature type="coiled-coil region" evidence="1">
    <location>
        <begin position="157"/>
        <end position="240"/>
    </location>
</feature>
<evidence type="ECO:0000259" key="3">
    <source>
        <dbReference type="Pfam" id="PF01551"/>
    </source>
</evidence>
<sequence length="377" mass="41793">MIINAIVKASIIAGFLLSTCQSFAADLDKRQSELKAIQQQIASEQQDLRSNSQQRDKLLQLLKRDEQAIASAAKQLNQTENNLDSAKSRIKELTKQQDSLVSQQQAQQQVLAKQLKSAFLAGNHDYSKMLLNQQDPATVERLLTYYGYLNKARISAIESLKKTRSELQQVQQQAQVETERLNSLAIDQRSQSQQLAAEQQQRQNTVAQLQKVIDQKALGLEQLQIEEASLKRVIEQAMKAMSESPSMEGLAKSSSRLDWPTKGSIRHAYGSARSGNVRWKGVVIDAREGQAINAPAAGKVIYADWLKGFGLLMVIDHGQGFMSLYGYSQALLKEVGDSVNAGEEIALVGRSGGQTQSGLYFEIRHKGEAENPAKYCQ</sequence>
<keyword evidence="1" id="KW-0175">Coiled coil</keyword>
<dbReference type="RefSeq" id="WP_207354933.1">
    <property type="nucleotide sequence ID" value="NZ_CP071503.1"/>
</dbReference>
<protein>
    <submittedName>
        <fullName evidence="4">Peptidoglycan DD-metalloendopeptidase family protein</fullName>
    </submittedName>
</protein>
<dbReference type="Pfam" id="PF01551">
    <property type="entry name" value="Peptidase_M23"/>
    <property type="match status" value="1"/>
</dbReference>
<dbReference type="InterPro" id="IPR016047">
    <property type="entry name" value="M23ase_b-sheet_dom"/>
</dbReference>
<evidence type="ECO:0000256" key="1">
    <source>
        <dbReference type="SAM" id="Coils"/>
    </source>
</evidence>
<keyword evidence="2" id="KW-0732">Signal</keyword>
<dbReference type="Gene3D" id="2.70.70.10">
    <property type="entry name" value="Glucose Permease (Domain IIA)"/>
    <property type="match status" value="1"/>
</dbReference>
<gene>
    <name evidence="4" type="ORF">JYB87_00205</name>
</gene>
<dbReference type="Gene3D" id="6.10.250.3150">
    <property type="match status" value="1"/>
</dbReference>
<evidence type="ECO:0000256" key="2">
    <source>
        <dbReference type="SAM" id="SignalP"/>
    </source>
</evidence>
<proteinExistence type="predicted"/>
<dbReference type="InterPro" id="IPR050570">
    <property type="entry name" value="Cell_wall_metabolism_enzyme"/>
</dbReference>
<feature type="chain" id="PRO_5045383928" evidence="2">
    <location>
        <begin position="25"/>
        <end position="377"/>
    </location>
</feature>
<feature type="signal peptide" evidence="2">
    <location>
        <begin position="1"/>
        <end position="24"/>
    </location>
</feature>
<keyword evidence="5" id="KW-1185">Reference proteome</keyword>
<feature type="coiled-coil region" evidence="1">
    <location>
        <begin position="27"/>
        <end position="103"/>
    </location>
</feature>
<name>A0ABX7QQH1_9GAMM</name>
<dbReference type="PANTHER" id="PTHR21666:SF270">
    <property type="entry name" value="MUREIN HYDROLASE ACTIVATOR ENVC"/>
    <property type="match status" value="1"/>
</dbReference>
<dbReference type="SUPFAM" id="SSF51261">
    <property type="entry name" value="Duplicated hybrid motif"/>
    <property type="match status" value="1"/>
</dbReference>
<accession>A0ABX7QQH1</accession>
<evidence type="ECO:0000313" key="5">
    <source>
        <dbReference type="Proteomes" id="UP000662770"/>
    </source>
</evidence>